<name>A0A9Q3CJ68_9BASI</name>
<comment type="caution">
    <text evidence="1">The sequence shown here is derived from an EMBL/GenBank/DDBJ whole genome shotgun (WGS) entry which is preliminary data.</text>
</comment>
<dbReference type="EMBL" id="AVOT02008590">
    <property type="protein sequence ID" value="MBW0486314.1"/>
    <property type="molecule type" value="Genomic_DNA"/>
</dbReference>
<reference evidence="1" key="1">
    <citation type="submission" date="2021-03" db="EMBL/GenBank/DDBJ databases">
        <title>Draft genome sequence of rust myrtle Austropuccinia psidii MF-1, a brazilian biotype.</title>
        <authorList>
            <person name="Quecine M.C."/>
            <person name="Pachon D.M.R."/>
            <person name="Bonatelli M.L."/>
            <person name="Correr F.H."/>
            <person name="Franceschini L.M."/>
            <person name="Leite T.F."/>
            <person name="Margarido G.R.A."/>
            <person name="Almeida C.A."/>
            <person name="Ferrarezi J.A."/>
            <person name="Labate C.A."/>
        </authorList>
    </citation>
    <scope>NUCLEOTIDE SEQUENCE</scope>
    <source>
        <strain evidence="1">MF-1</strain>
    </source>
</reference>
<sequence length="86" mass="9979">MALVWWHATIRLSRIPTHHKKFLTPVQDPNTLHKKPCTVNPYAGEAFQQWQQFLMPVQDPNASHTNSLRLYRIPTIQIIAYARSAS</sequence>
<accession>A0A9Q3CJ68</accession>
<evidence type="ECO:0000313" key="2">
    <source>
        <dbReference type="Proteomes" id="UP000765509"/>
    </source>
</evidence>
<protein>
    <submittedName>
        <fullName evidence="1">Uncharacterized protein</fullName>
    </submittedName>
</protein>
<evidence type="ECO:0000313" key="1">
    <source>
        <dbReference type="EMBL" id="MBW0486314.1"/>
    </source>
</evidence>
<keyword evidence="2" id="KW-1185">Reference proteome</keyword>
<gene>
    <name evidence="1" type="ORF">O181_026029</name>
</gene>
<organism evidence="1 2">
    <name type="scientific">Austropuccinia psidii MF-1</name>
    <dbReference type="NCBI Taxonomy" id="1389203"/>
    <lineage>
        <taxon>Eukaryota</taxon>
        <taxon>Fungi</taxon>
        <taxon>Dikarya</taxon>
        <taxon>Basidiomycota</taxon>
        <taxon>Pucciniomycotina</taxon>
        <taxon>Pucciniomycetes</taxon>
        <taxon>Pucciniales</taxon>
        <taxon>Sphaerophragmiaceae</taxon>
        <taxon>Austropuccinia</taxon>
    </lineage>
</organism>
<dbReference type="AlphaFoldDB" id="A0A9Q3CJ68"/>
<proteinExistence type="predicted"/>
<dbReference type="Proteomes" id="UP000765509">
    <property type="component" value="Unassembled WGS sequence"/>
</dbReference>